<feature type="domain" description="N-acetyltransferase" evidence="1">
    <location>
        <begin position="6"/>
        <end position="180"/>
    </location>
</feature>
<dbReference type="RefSeq" id="WP_223100673.1">
    <property type="nucleotide sequence ID" value="NZ_CP061913.1"/>
</dbReference>
<name>A0ABV5MF44_9ACTN</name>
<keyword evidence="2" id="KW-0012">Acyltransferase</keyword>
<proteinExistence type="predicted"/>
<dbReference type="PANTHER" id="PTHR43792:SF16">
    <property type="entry name" value="N-ACETYLTRANSFERASE DOMAIN-CONTAINING PROTEIN"/>
    <property type="match status" value="1"/>
</dbReference>
<reference evidence="2 3" key="1">
    <citation type="submission" date="2024-09" db="EMBL/GenBank/DDBJ databases">
        <authorList>
            <person name="Sun Q."/>
            <person name="Mori K."/>
        </authorList>
    </citation>
    <scope>NUCLEOTIDE SEQUENCE [LARGE SCALE GENOMIC DNA]</scope>
    <source>
        <strain evidence="2 3">JCM 3307</strain>
    </source>
</reference>
<evidence type="ECO:0000313" key="2">
    <source>
        <dbReference type="EMBL" id="MFB9447459.1"/>
    </source>
</evidence>
<dbReference type="EC" id="2.3.-.-" evidence="2"/>
<keyword evidence="2" id="KW-0808">Transferase</keyword>
<keyword evidence="3" id="KW-1185">Reference proteome</keyword>
<dbReference type="EMBL" id="JBHMCA010000053">
    <property type="protein sequence ID" value="MFB9447459.1"/>
    <property type="molecule type" value="Genomic_DNA"/>
</dbReference>
<dbReference type="InterPro" id="IPR000182">
    <property type="entry name" value="GNAT_dom"/>
</dbReference>
<dbReference type="InterPro" id="IPR051531">
    <property type="entry name" value="N-acetyltransferase"/>
</dbReference>
<dbReference type="InterPro" id="IPR016181">
    <property type="entry name" value="Acyl_CoA_acyltransferase"/>
</dbReference>
<protein>
    <submittedName>
        <fullName evidence="2">GNAT family N-acetyltransferase</fullName>
        <ecNumber evidence="2">2.3.-.-</ecNumber>
    </submittedName>
</protein>
<dbReference type="PANTHER" id="PTHR43792">
    <property type="entry name" value="GNAT FAMILY, PUTATIVE (AFU_ORTHOLOGUE AFUA_3G00765)-RELATED-RELATED"/>
    <property type="match status" value="1"/>
</dbReference>
<dbReference type="SUPFAM" id="SSF55729">
    <property type="entry name" value="Acyl-CoA N-acyltransferases (Nat)"/>
    <property type="match status" value="1"/>
</dbReference>
<dbReference type="PROSITE" id="PS51186">
    <property type="entry name" value="GNAT"/>
    <property type="match status" value="1"/>
</dbReference>
<accession>A0ABV5MF44</accession>
<dbReference type="GO" id="GO:0016746">
    <property type="term" value="F:acyltransferase activity"/>
    <property type="evidence" value="ECO:0007669"/>
    <property type="project" value="UniProtKB-KW"/>
</dbReference>
<evidence type="ECO:0000259" key="1">
    <source>
        <dbReference type="PROSITE" id="PS51186"/>
    </source>
</evidence>
<gene>
    <name evidence="2" type="ORF">ACFFTR_30565</name>
</gene>
<dbReference type="Pfam" id="PF13302">
    <property type="entry name" value="Acetyltransf_3"/>
    <property type="match status" value="1"/>
</dbReference>
<organism evidence="2 3">
    <name type="scientific">Dactylosporangium vinaceum</name>
    <dbReference type="NCBI Taxonomy" id="53362"/>
    <lineage>
        <taxon>Bacteria</taxon>
        <taxon>Bacillati</taxon>
        <taxon>Actinomycetota</taxon>
        <taxon>Actinomycetes</taxon>
        <taxon>Micromonosporales</taxon>
        <taxon>Micromonosporaceae</taxon>
        <taxon>Dactylosporangium</taxon>
    </lineage>
</organism>
<sequence>MRTARLELRRLTADDVDNLVELDSDPEVMRYLNGGHPTPVEEIRDVALPRILAYYDRGPDYGYWAVQAGGDFLGWAFFRPHRGDGPPVSVDRSGIEIGYRLRRAAWGKGYATEVCRMLVARGFDEVGVDRVFAETMVINTGSRRVMEKSGLRHVATFYPDWPDPIPGDEHGEVQYALTASEWAGRERSES</sequence>
<dbReference type="Proteomes" id="UP001589608">
    <property type="component" value="Unassembled WGS sequence"/>
</dbReference>
<comment type="caution">
    <text evidence="2">The sequence shown here is derived from an EMBL/GenBank/DDBJ whole genome shotgun (WGS) entry which is preliminary data.</text>
</comment>
<dbReference type="Gene3D" id="3.40.630.30">
    <property type="match status" value="1"/>
</dbReference>
<evidence type="ECO:0000313" key="3">
    <source>
        <dbReference type="Proteomes" id="UP001589608"/>
    </source>
</evidence>